<evidence type="ECO:0000313" key="3">
    <source>
        <dbReference type="Proteomes" id="UP001233172"/>
    </source>
</evidence>
<keyword evidence="1" id="KW-0732">Signal</keyword>
<comment type="caution">
    <text evidence="2">The sequence shown here is derived from an EMBL/GenBank/DDBJ whole genome shotgun (WGS) entry which is preliminary data.</text>
</comment>
<accession>A0AAD8BG39</accession>
<name>A0AAD8BG39_BIOPF</name>
<feature type="signal peptide" evidence="1">
    <location>
        <begin position="1"/>
        <end position="23"/>
    </location>
</feature>
<evidence type="ECO:0000256" key="1">
    <source>
        <dbReference type="SAM" id="SignalP"/>
    </source>
</evidence>
<keyword evidence="3" id="KW-1185">Reference proteome</keyword>
<dbReference type="AlphaFoldDB" id="A0AAD8BG39"/>
<dbReference type="EMBL" id="JASAOG010000082">
    <property type="protein sequence ID" value="KAK0053920.1"/>
    <property type="molecule type" value="Genomic_DNA"/>
</dbReference>
<feature type="chain" id="PRO_5041972516" evidence="1">
    <location>
        <begin position="24"/>
        <end position="63"/>
    </location>
</feature>
<organism evidence="2 3">
    <name type="scientific">Biomphalaria pfeifferi</name>
    <name type="common">Bloodfluke planorb</name>
    <name type="synonym">Freshwater snail</name>
    <dbReference type="NCBI Taxonomy" id="112525"/>
    <lineage>
        <taxon>Eukaryota</taxon>
        <taxon>Metazoa</taxon>
        <taxon>Spiralia</taxon>
        <taxon>Lophotrochozoa</taxon>
        <taxon>Mollusca</taxon>
        <taxon>Gastropoda</taxon>
        <taxon>Heterobranchia</taxon>
        <taxon>Euthyneura</taxon>
        <taxon>Panpulmonata</taxon>
        <taxon>Hygrophila</taxon>
        <taxon>Lymnaeoidea</taxon>
        <taxon>Planorbidae</taxon>
        <taxon>Biomphalaria</taxon>
    </lineage>
</organism>
<evidence type="ECO:0000313" key="2">
    <source>
        <dbReference type="EMBL" id="KAK0053920.1"/>
    </source>
</evidence>
<proteinExistence type="predicted"/>
<reference evidence="2" key="2">
    <citation type="submission" date="2023-04" db="EMBL/GenBank/DDBJ databases">
        <authorList>
            <person name="Bu L."/>
            <person name="Lu L."/>
            <person name="Laidemitt M.R."/>
            <person name="Zhang S.M."/>
            <person name="Mutuku M."/>
            <person name="Mkoji G."/>
            <person name="Steinauer M."/>
            <person name="Loker E.S."/>
        </authorList>
    </citation>
    <scope>NUCLEOTIDE SEQUENCE</scope>
    <source>
        <strain evidence="2">KasaAsao</strain>
        <tissue evidence="2">Whole Snail</tissue>
    </source>
</reference>
<feature type="non-terminal residue" evidence="2">
    <location>
        <position position="63"/>
    </location>
</feature>
<dbReference type="Proteomes" id="UP001233172">
    <property type="component" value="Unassembled WGS sequence"/>
</dbReference>
<reference evidence="2" key="1">
    <citation type="journal article" date="2023" name="PLoS Negl. Trop. Dis.">
        <title>A genome sequence for Biomphalaria pfeifferi, the major vector snail for the human-infecting parasite Schistosoma mansoni.</title>
        <authorList>
            <person name="Bu L."/>
            <person name="Lu L."/>
            <person name="Laidemitt M.R."/>
            <person name="Zhang S.M."/>
            <person name="Mutuku M."/>
            <person name="Mkoji G."/>
            <person name="Steinauer M."/>
            <person name="Loker E.S."/>
        </authorList>
    </citation>
    <scope>NUCLEOTIDE SEQUENCE</scope>
    <source>
        <strain evidence="2">KasaAsao</strain>
    </source>
</reference>
<sequence>MTCSFKVYTLLTVALLWPEQVTGATTTFGKYFMTTVPILDHGPHFQTHEIVFELCTHYKSVLT</sequence>
<protein>
    <submittedName>
        <fullName evidence="2">Uncharacterized protein</fullName>
    </submittedName>
</protein>
<gene>
    <name evidence="2" type="ORF">Bpfe_016664</name>
</gene>